<keyword evidence="3 6" id="KW-0418">Kinase</keyword>
<dbReference type="GO" id="GO:0004674">
    <property type="term" value="F:protein serine/threonine kinase activity"/>
    <property type="evidence" value="ECO:0007669"/>
    <property type="project" value="UniProtKB-KW"/>
</dbReference>
<dbReference type="Pfam" id="PF13191">
    <property type="entry name" value="AAA_16"/>
    <property type="match status" value="1"/>
</dbReference>
<name>A0A1I0EV66_9BACT</name>
<sequence>MQPTPPIFTPPAPGTVVANRFTLQRLAGRGGMGSVYQARDAQTGRTVALKLLHSPANSEVAFRFSREAQLLSSLCHPGIVAYVANGVTEEQYPFLAMEWLEGEDLAQRLARQPLSLSESLRLLRRISDALGTAHARGIIHRDLKPSNLFLRGSRPEDAVLLDFGLARLSTAAQSFTGSAIVLGTPGYMAPEQASSQHLITPSADIFSLGCVLYECLTGQAPFRAPHVAAVLAKILFSEPLPLRAHRPELSPAFQQLMDRMLAKDPGQRLSDSRQILSALSELEASSEPSASISPLLAYGVTTAEQYVVSILLATSATGRGEALTLSLNELTQARLRLAPLVHELQGHGARTALLADGSLLATFMLERGTATDQAALASHCALSVKERWPDSLVVITTGLSLSGRPLASSDVVDRAGEFLHRLEAQHLTTSAYAMLDDTTAGLLGPRFQLDKALTGSFLLRGEHLSLDESRPLLGRPTPCVGREQELALMEMAFNTCVEDSCSRALLVTAPAGTGKSRLRHEFLRRLERRGQPMQVLLGRGDPMHMDSAYGLIGQALRRLCGVVDGEPLEVRRETLISRITQHLPAELTKDTTEFLGELCGISFPTENSPKLRAAREDPQLMSTLVTRAMISFLKAETSQSAVLLMLEDLHWSDASTVKLVDTILRELSESPLLVLALARPEVKELFPSLWARCLQEVPLRGLSQKASIRLIHEVLGGQVSPDAVTRLVEQAAGNALFLEELIRSVAEGHGEETPSTVLAMLQSRLQRLAPDHRRALLAASIFGRTFWAGGLKALLEADACADTLERSLRQLSELEMVQIQPDSRFPQEVEYRFRHALVRDAAYSLVLDENKPMGHRLAGAWLEQTGGSDPMVLAEHYQFGRQQEKAAYFFTRAGERLFERQDLQGARRCLKAALACEPQGRLLTELRALEAAIAFWMEDFALSYELGITVLPELPAGSAPWARVMGGLLLTGAQIGRHENVAALGAHLLKATPDADAMTLYIEAACFLAGVGAWCGQRREALTVLERIETIGTGILERDGSARGWTYCTRGFFEHFLDARPWRSHTLAEEGTLAFCEVGSARNQTATRTLLGLTRVALGDVEGAISVMREGLKGAERAGHVYAITYTQMHLALVLSGSSNLGHQEEARHLSLLMLEKEKVNLLHLGLAHLSLARVATHQEQLKEAEAQARQACERLVSVLSYQLIARTALCTALRAQGRLLEAREEAERGIQILNRMGGAGAGSVGAWMELAETCLTLRDEDAANHALRQAWKCLELRAQEIPEGTVRVRFLREVPENARCQELVRQRFGSSWPLVA</sequence>
<proteinExistence type="predicted"/>
<evidence type="ECO:0000259" key="5">
    <source>
        <dbReference type="PROSITE" id="PS50011"/>
    </source>
</evidence>
<evidence type="ECO:0000256" key="4">
    <source>
        <dbReference type="ARBA" id="ARBA00022840"/>
    </source>
</evidence>
<dbReference type="Gene3D" id="1.10.510.10">
    <property type="entry name" value="Transferase(Phosphotransferase) domain 1"/>
    <property type="match status" value="1"/>
</dbReference>
<keyword evidence="2" id="KW-0547">Nucleotide-binding</keyword>
<dbReference type="CDD" id="cd14014">
    <property type="entry name" value="STKc_PknB_like"/>
    <property type="match status" value="1"/>
</dbReference>
<dbReference type="InterPro" id="IPR041664">
    <property type="entry name" value="AAA_16"/>
</dbReference>
<dbReference type="PROSITE" id="PS00108">
    <property type="entry name" value="PROTEIN_KINASE_ST"/>
    <property type="match status" value="1"/>
</dbReference>
<dbReference type="InterPro" id="IPR011009">
    <property type="entry name" value="Kinase-like_dom_sf"/>
</dbReference>
<dbReference type="SUPFAM" id="SSF48452">
    <property type="entry name" value="TPR-like"/>
    <property type="match status" value="1"/>
</dbReference>
<dbReference type="PROSITE" id="PS50011">
    <property type="entry name" value="PROTEIN_KINASE_DOM"/>
    <property type="match status" value="1"/>
</dbReference>
<dbReference type="Proteomes" id="UP000199181">
    <property type="component" value="Unassembled WGS sequence"/>
</dbReference>
<dbReference type="RefSeq" id="WP_093517616.1">
    <property type="nucleotide sequence ID" value="NZ_FOIJ01000003.1"/>
</dbReference>
<dbReference type="Pfam" id="PF00069">
    <property type="entry name" value="Pkinase"/>
    <property type="match status" value="1"/>
</dbReference>
<dbReference type="EMBL" id="FOIJ01000003">
    <property type="protein sequence ID" value="SET49510.1"/>
    <property type="molecule type" value="Genomic_DNA"/>
</dbReference>
<dbReference type="SUPFAM" id="SSF56112">
    <property type="entry name" value="Protein kinase-like (PK-like)"/>
    <property type="match status" value="1"/>
</dbReference>
<dbReference type="Gene3D" id="3.30.200.20">
    <property type="entry name" value="Phosphorylase Kinase, domain 1"/>
    <property type="match status" value="1"/>
</dbReference>
<dbReference type="Gene3D" id="1.25.40.10">
    <property type="entry name" value="Tetratricopeptide repeat domain"/>
    <property type="match status" value="1"/>
</dbReference>
<dbReference type="InterPro" id="IPR008271">
    <property type="entry name" value="Ser/Thr_kinase_AS"/>
</dbReference>
<feature type="domain" description="Protein kinase" evidence="5">
    <location>
        <begin position="21"/>
        <end position="296"/>
    </location>
</feature>
<accession>A0A1I0EV66</accession>
<keyword evidence="4" id="KW-0067">ATP-binding</keyword>
<dbReference type="SMART" id="SM00220">
    <property type="entry name" value="S_TKc"/>
    <property type="match status" value="1"/>
</dbReference>
<evidence type="ECO:0000256" key="1">
    <source>
        <dbReference type="ARBA" id="ARBA00022679"/>
    </source>
</evidence>
<gene>
    <name evidence="6" type="ORF">SAMN05443639_103150</name>
</gene>
<protein>
    <submittedName>
        <fullName evidence="6">Serine/threonine protein kinase</fullName>
    </submittedName>
</protein>
<organism evidence="6 7">
    <name type="scientific">Stigmatella erecta</name>
    <dbReference type="NCBI Taxonomy" id="83460"/>
    <lineage>
        <taxon>Bacteria</taxon>
        <taxon>Pseudomonadati</taxon>
        <taxon>Myxococcota</taxon>
        <taxon>Myxococcia</taxon>
        <taxon>Myxococcales</taxon>
        <taxon>Cystobacterineae</taxon>
        <taxon>Archangiaceae</taxon>
        <taxon>Stigmatella</taxon>
    </lineage>
</organism>
<dbReference type="PANTHER" id="PTHR43289:SF6">
    <property type="entry name" value="SERINE_THREONINE-PROTEIN KINASE NEKL-3"/>
    <property type="match status" value="1"/>
</dbReference>
<reference evidence="7" key="1">
    <citation type="submission" date="2016-10" db="EMBL/GenBank/DDBJ databases">
        <authorList>
            <person name="Varghese N."/>
            <person name="Submissions S."/>
        </authorList>
    </citation>
    <scope>NUCLEOTIDE SEQUENCE [LARGE SCALE GENOMIC DNA]</scope>
    <source>
        <strain evidence="7">DSM 16858</strain>
    </source>
</reference>
<keyword evidence="6" id="KW-0723">Serine/threonine-protein kinase</keyword>
<evidence type="ECO:0000256" key="3">
    <source>
        <dbReference type="ARBA" id="ARBA00022777"/>
    </source>
</evidence>
<evidence type="ECO:0000313" key="7">
    <source>
        <dbReference type="Proteomes" id="UP000199181"/>
    </source>
</evidence>
<dbReference type="GO" id="GO:0005524">
    <property type="term" value="F:ATP binding"/>
    <property type="evidence" value="ECO:0007669"/>
    <property type="project" value="UniProtKB-KW"/>
</dbReference>
<keyword evidence="1" id="KW-0808">Transferase</keyword>
<dbReference type="Gene3D" id="3.40.50.300">
    <property type="entry name" value="P-loop containing nucleotide triphosphate hydrolases"/>
    <property type="match status" value="1"/>
</dbReference>
<evidence type="ECO:0000313" key="6">
    <source>
        <dbReference type="EMBL" id="SET49510.1"/>
    </source>
</evidence>
<dbReference type="InterPro" id="IPR027417">
    <property type="entry name" value="P-loop_NTPase"/>
</dbReference>
<evidence type="ECO:0000256" key="2">
    <source>
        <dbReference type="ARBA" id="ARBA00022741"/>
    </source>
</evidence>
<dbReference type="InterPro" id="IPR000719">
    <property type="entry name" value="Prot_kinase_dom"/>
</dbReference>
<dbReference type="InterPro" id="IPR011990">
    <property type="entry name" value="TPR-like_helical_dom_sf"/>
</dbReference>
<keyword evidence="7" id="KW-1185">Reference proteome</keyword>
<dbReference type="SUPFAM" id="SSF52540">
    <property type="entry name" value="P-loop containing nucleoside triphosphate hydrolases"/>
    <property type="match status" value="1"/>
</dbReference>
<dbReference type="PANTHER" id="PTHR43289">
    <property type="entry name" value="MITOGEN-ACTIVATED PROTEIN KINASE KINASE KINASE 20-RELATED"/>
    <property type="match status" value="1"/>
</dbReference>